<evidence type="ECO:0000259" key="7">
    <source>
        <dbReference type="PROSITE" id="PS52019"/>
    </source>
</evidence>
<dbReference type="GO" id="GO:0005886">
    <property type="term" value="C:plasma membrane"/>
    <property type="evidence" value="ECO:0007669"/>
    <property type="project" value="TreeGrafter"/>
</dbReference>
<dbReference type="InterPro" id="IPR001227">
    <property type="entry name" value="Ac_transferase_dom_sf"/>
</dbReference>
<evidence type="ECO:0000313" key="9">
    <source>
        <dbReference type="Proteomes" id="UP000238071"/>
    </source>
</evidence>
<dbReference type="InterPro" id="IPR042104">
    <property type="entry name" value="PKS_dehydratase_sf"/>
</dbReference>
<dbReference type="InterPro" id="IPR049900">
    <property type="entry name" value="PKS_mFAS_DH"/>
</dbReference>
<dbReference type="GO" id="GO:0006633">
    <property type="term" value="P:fatty acid biosynthetic process"/>
    <property type="evidence" value="ECO:0007669"/>
    <property type="project" value="TreeGrafter"/>
</dbReference>
<dbReference type="SUPFAM" id="SSF55048">
    <property type="entry name" value="Probable ACP-binding domain of malonyl-CoA ACP transacylase"/>
    <property type="match status" value="1"/>
</dbReference>
<dbReference type="CDD" id="cd00833">
    <property type="entry name" value="PKS"/>
    <property type="match status" value="1"/>
</dbReference>
<evidence type="ECO:0000256" key="4">
    <source>
        <dbReference type="ARBA" id="ARBA00022679"/>
    </source>
</evidence>
<feature type="domain" description="PKS/mFAS DH" evidence="7">
    <location>
        <begin position="1898"/>
        <end position="2198"/>
    </location>
</feature>
<dbReference type="Gene3D" id="3.10.129.10">
    <property type="entry name" value="Hotdog Thioesterase"/>
    <property type="match status" value="1"/>
</dbReference>
<protein>
    <submittedName>
        <fullName evidence="8">Beta-ketoacyl synthase-like protein</fullName>
    </submittedName>
</protein>
<evidence type="ECO:0000256" key="2">
    <source>
        <dbReference type="ARBA" id="ARBA00022450"/>
    </source>
</evidence>
<dbReference type="Gene3D" id="3.10.129.110">
    <property type="entry name" value="Polyketide synthase dehydratase"/>
    <property type="match status" value="1"/>
</dbReference>
<dbReference type="InterPro" id="IPR014030">
    <property type="entry name" value="Ketoacyl_synth_N"/>
</dbReference>
<gene>
    <name evidence="8" type="ORF">B0F88_11060</name>
</gene>
<dbReference type="InterPro" id="IPR029069">
    <property type="entry name" value="HotDog_dom_sf"/>
</dbReference>
<keyword evidence="9" id="KW-1185">Reference proteome</keyword>
<dbReference type="GO" id="GO:0071770">
    <property type="term" value="P:DIM/DIP cell wall layer assembly"/>
    <property type="evidence" value="ECO:0007669"/>
    <property type="project" value="TreeGrafter"/>
</dbReference>
<accession>A0A2S6GVM3</accession>
<dbReference type="PANTHER" id="PTHR43775:SF37">
    <property type="entry name" value="SI:DKEY-61P9.11"/>
    <property type="match status" value="1"/>
</dbReference>
<dbReference type="Proteomes" id="UP000238071">
    <property type="component" value="Unassembled WGS sequence"/>
</dbReference>
<keyword evidence="4" id="KW-0808">Transferase</keyword>
<reference evidence="8 9" key="1">
    <citation type="submission" date="2018-02" db="EMBL/GenBank/DDBJ databases">
        <title>Subsurface microbial communities from deep shales in Ohio and West Virginia, USA.</title>
        <authorList>
            <person name="Wrighton K."/>
        </authorList>
    </citation>
    <scope>NUCLEOTIDE SEQUENCE [LARGE SCALE GENOMIC DNA]</scope>
    <source>
        <strain evidence="8 9">OWC-G53F</strain>
    </source>
</reference>
<dbReference type="SMART" id="SM00825">
    <property type="entry name" value="PKS_KS"/>
    <property type="match status" value="1"/>
</dbReference>
<dbReference type="Pfam" id="PF00109">
    <property type="entry name" value="ketoacyl-synt"/>
    <property type="match status" value="2"/>
</dbReference>
<dbReference type="Gene3D" id="3.40.50.720">
    <property type="entry name" value="NAD(P)-binding Rossmann-like Domain"/>
    <property type="match status" value="1"/>
</dbReference>
<dbReference type="InterPro" id="IPR014043">
    <property type="entry name" value="Acyl_transferase_dom"/>
</dbReference>
<dbReference type="InterPro" id="IPR016039">
    <property type="entry name" value="Thiolase-like"/>
</dbReference>
<feature type="active site" description="Proton donor; for dehydratase activity" evidence="5">
    <location>
        <position position="2107"/>
    </location>
</feature>
<feature type="active site" description="Proton acceptor; for dehydratase activity" evidence="5">
    <location>
        <position position="1931"/>
    </location>
</feature>
<dbReference type="RefSeq" id="WP_181049902.1">
    <property type="nucleotide sequence ID" value="NZ_PTIY01000010.1"/>
</dbReference>
<proteinExistence type="inferred from homology"/>
<organism evidence="8 9">
    <name type="scientific">Methylobacter tundripaludum</name>
    <dbReference type="NCBI Taxonomy" id="173365"/>
    <lineage>
        <taxon>Bacteria</taxon>
        <taxon>Pseudomonadati</taxon>
        <taxon>Pseudomonadota</taxon>
        <taxon>Gammaproteobacteria</taxon>
        <taxon>Methylococcales</taxon>
        <taxon>Methylococcaceae</taxon>
        <taxon>Methylobacter</taxon>
    </lineage>
</organism>
<dbReference type="InterPro" id="IPR036291">
    <property type="entry name" value="NAD(P)-bd_dom_sf"/>
</dbReference>
<dbReference type="SUPFAM" id="SSF51735">
    <property type="entry name" value="NAD(P)-binding Rossmann-fold domains"/>
    <property type="match status" value="1"/>
</dbReference>
<dbReference type="SUPFAM" id="SSF54637">
    <property type="entry name" value="Thioesterase/thiol ester dehydrase-isomerase"/>
    <property type="match status" value="1"/>
</dbReference>
<dbReference type="Gene3D" id="3.40.47.10">
    <property type="match status" value="2"/>
</dbReference>
<dbReference type="Gene3D" id="3.40.366.10">
    <property type="entry name" value="Malonyl-Coenzyme A Acyl Carrier Protein, domain 2"/>
    <property type="match status" value="1"/>
</dbReference>
<comment type="caution">
    <text evidence="8">The sequence shown here is derived from an EMBL/GenBank/DDBJ whole genome shotgun (WGS) entry which is preliminary data.</text>
</comment>
<dbReference type="InterPro" id="IPR016035">
    <property type="entry name" value="Acyl_Trfase/lysoPLipase"/>
</dbReference>
<dbReference type="Gene3D" id="3.30.70.250">
    <property type="entry name" value="Malonyl-CoA ACP transacylase, ACP-binding"/>
    <property type="match status" value="1"/>
</dbReference>
<dbReference type="InterPro" id="IPR016036">
    <property type="entry name" value="Malonyl_transacylase_ACP-bd"/>
</dbReference>
<dbReference type="SUPFAM" id="SSF53901">
    <property type="entry name" value="Thiolase-like"/>
    <property type="match status" value="3"/>
</dbReference>
<evidence type="ECO:0000256" key="5">
    <source>
        <dbReference type="PROSITE-ProRule" id="PRU01363"/>
    </source>
</evidence>
<feature type="region of interest" description="N-terminal hotdog fold" evidence="5">
    <location>
        <begin position="1898"/>
        <end position="2021"/>
    </location>
</feature>
<dbReference type="InterPro" id="IPR020841">
    <property type="entry name" value="PKS_Beta-ketoAc_synthase_dom"/>
</dbReference>
<evidence type="ECO:0000256" key="1">
    <source>
        <dbReference type="ARBA" id="ARBA00006484"/>
    </source>
</evidence>
<dbReference type="PROSITE" id="PS52019">
    <property type="entry name" value="PKS_MFAS_DH"/>
    <property type="match status" value="1"/>
</dbReference>
<dbReference type="InterPro" id="IPR057326">
    <property type="entry name" value="KR_dom"/>
</dbReference>
<name>A0A2S6GVM3_9GAMM</name>
<dbReference type="Pfam" id="PF08659">
    <property type="entry name" value="KR"/>
    <property type="match status" value="1"/>
</dbReference>
<dbReference type="SUPFAM" id="SSF52151">
    <property type="entry name" value="FabD/lysophospholipase-like"/>
    <property type="match status" value="1"/>
</dbReference>
<dbReference type="PANTHER" id="PTHR43775">
    <property type="entry name" value="FATTY ACID SYNTHASE"/>
    <property type="match status" value="1"/>
</dbReference>
<dbReference type="Pfam" id="PF00698">
    <property type="entry name" value="Acyl_transf_1"/>
    <property type="match status" value="1"/>
</dbReference>
<dbReference type="InterPro" id="IPR013968">
    <property type="entry name" value="PKS_KR"/>
</dbReference>
<dbReference type="InterPro" id="IPR050091">
    <property type="entry name" value="PKS_NRPS_Biosynth_Enz"/>
</dbReference>
<evidence type="ECO:0000256" key="3">
    <source>
        <dbReference type="ARBA" id="ARBA00022553"/>
    </source>
</evidence>
<evidence type="ECO:0000259" key="6">
    <source>
        <dbReference type="PROSITE" id="PS52004"/>
    </source>
</evidence>
<dbReference type="CDD" id="cd00586">
    <property type="entry name" value="4HBT"/>
    <property type="match status" value="1"/>
</dbReference>
<dbReference type="GO" id="GO:0005737">
    <property type="term" value="C:cytoplasm"/>
    <property type="evidence" value="ECO:0007669"/>
    <property type="project" value="TreeGrafter"/>
</dbReference>
<dbReference type="Pfam" id="PF02801">
    <property type="entry name" value="Ketoacyl-synt_C"/>
    <property type="match status" value="1"/>
</dbReference>
<feature type="region of interest" description="C-terminal hotdog fold" evidence="5">
    <location>
        <begin position="2041"/>
        <end position="2198"/>
    </location>
</feature>
<dbReference type="EMBL" id="PTIY01000010">
    <property type="protein sequence ID" value="PPK69274.1"/>
    <property type="molecule type" value="Genomic_DNA"/>
</dbReference>
<keyword evidence="3" id="KW-0597">Phosphoprotein</keyword>
<keyword evidence="2" id="KW-0596">Phosphopantetheine</keyword>
<feature type="domain" description="Ketosynthase family 3 (KS3)" evidence="6">
    <location>
        <begin position="579"/>
        <end position="1031"/>
    </location>
</feature>
<evidence type="ECO:0000313" key="8">
    <source>
        <dbReference type="EMBL" id="PPK69274.1"/>
    </source>
</evidence>
<comment type="similarity">
    <text evidence="1">Belongs to the short-chain dehydrogenases/reductases (SDR) family.</text>
</comment>
<sequence>MSFFTIPYQIHFEDTMAYGSHHYLTNFRFQCAAREAFYFGPGLDGKNRWRDDLANLVMLTYEGYSRNLAPVRLGDKLALLLTYGEVTRSSLQLCVRAVKEDGTPVTVGFQRILCVEKDTKEFLVVPESLSQYYGIIDEPLTGAGFAAAALEGGSALKKLFTDEVCALGKRVTAGKNHGAAFINLSGETLFDFDNVQPTTALDSGDIQTDKSAAKPLLKTSSPRTALVLPGQGSYQRDTIRSLYEAYPEFHATFADADRLALKYFGYAFLPLVMAKTDAEHDNLLNQCPNLDQIGIYLSGVLTAQAVLNSGLQVDGVLGHSVGEIGALTVSGAISMDAGLEIICRRIIALRDLKGCGIMAAIPKSRQEVSLALAELGSSSLEIAVVNHARQTVVSGNAADADRFGRHLATQGIGFTPLRSHYPFHSSLLSPAVGAFAASLGHITARATTIDLFSPMDGHWHSHGRDILEQLPSHLITPLDFQTALTQLYDEGVRTFIHCGQGNSIATIIAKALGEPADLRALPALVEDTSASVSIDRLKITDQVSSPVPSTPIAAQAVRQTEAIASVNPEVPHSDQAAMETPIAIVGLGGVFPGAKDVAGFWHHVVEGVSGIVDLGELDPDMRDDFLSPEGVQPDKAYSLLIGQAPELDHADHPGLRYSRAEFLALPKVQQYLAVALAEALGESAAALSNIAAERIRCLVGATADGSIDHDMAQFSACIADMLQPAADSAEERFIGALDAALGVSAETIRSLAQSDMYEAVVDRQVGQGIFGYVVDTACSSSLYTAALGIHALRDGECDVALAGGVYEANMANSCLFSQFKGLSSSGSRPLDASADGVVFGSGAAILVLKRLPDAVAAGDKIWGVIRSIGLSSDGKSPSVNVPQAEGQLLSMHRAYENSGIDPATVQVVEAHATATPVGDTTEFKALSQMFGHLSGRHPAIILGSVKATVGHTGWLAGAASVIKLCKSMEQSLIPAQHLWTRPSDKIDLANSPFSISAAAQPWLPNSDGQPRRAGVDGFGFGGTNAHLIVDQYLPAYHDRLPVRPVNPPTATTLAIVGVGDLFPNALSGAAGLPASGGLPPRFAKSALGLPTGKPLLPDAVDQMDTSQLLALLAVEQALQDLKDWQSIAEDIAVIVGIEGKTTLGISANEMIFKDRLFRQLRDRRNDFPVNDSEWSALLEQLDTAIQTRNRPSGSYTLPGCMPNVVAGRVANYFNLKGPNMVIDKGAESLAQTFEVATQLLRHGDCKLALLGAINAHGGNLAAKSSPRQSADGAKPVGEAALMLAVTTPDEAAAQGWPVLGLVQVETAASQSDGISQAVGATAWDYRGAEGVVELMAAVDRAQSGQATILRWGATAKRQIRLLPNGTTSPAEIQHSGFVTGTPIINYTPTLVPESLTLERPALSLASRRILFLTDDPQSFQAMAADGGLTGLNYRIVSPIALPGSATLTVDTTSESSIAESLRALADFPFDTLIAVRDLSRQTGKALLEQPWDSRFVELIFAVAQHAYENLGTGQVVLGALCLGGTDTNGLLDPETGLVAGFLKSLTRELPTATCRIVQTTALDLKTGLQELSAELGDGCTGGLPVETCYLAGRRHVLMLSERPTYAAPGQPLLNASSVVVATGGGRGVTAVLVESMLESIGCTVVLLGRTDLSAIPATVLTMDDQTFRDYETLFYREQMTLQPGARLSESRQRYQALAAARELQAILNQLGKLRGTVIYRAVDITNRKAVDGVIADVAKELGRIDLVVHGAGIQTSRRLPKKTLYEIRSTIATKVSGLHHIYGACRRHLPNRTVHYHLLTSAFSVMGNDGQPDYGAANEALNRIAARMTADGGSSTWSTIAWLGWDSIGMTRGSEFAALGSERQIRGVTAEEGKALFQSLLAGPPAQPINVLLTAGELEFFQVPLTDSVPTQAAPPAWSLSLADIPFAVGHQVNGKPTIPGAYELELAAQAAKAALPELPVIGFDHCRFLRFVKLSGDAPTNLRSQIRILERTGRQARVEVVLLSDFVHSSGVVLETDVRHLECEVVLGELPGVALQPRNQGDQPVSGMTVMDPYNADGAAVYHGGVFHHLHWITLGTSAHQANFRFVDHQYEALLARYITPFLAIDAALTLSILTWNSDGSMPVCVAAEIGSIRWDAPLNDNALNRAPQPVTITTSASRHVNGRILGDWMEVRTADGKLAMTITGTVAQPYGVVDSVTLLTAAAPSNLEEVL</sequence>
<dbReference type="GO" id="GO:0004312">
    <property type="term" value="F:fatty acid synthase activity"/>
    <property type="evidence" value="ECO:0007669"/>
    <property type="project" value="TreeGrafter"/>
</dbReference>
<dbReference type="SMART" id="SM00827">
    <property type="entry name" value="PKS_AT"/>
    <property type="match status" value="1"/>
</dbReference>
<dbReference type="SMART" id="SM00822">
    <property type="entry name" value="PKS_KR"/>
    <property type="match status" value="1"/>
</dbReference>
<dbReference type="PROSITE" id="PS52004">
    <property type="entry name" value="KS3_2"/>
    <property type="match status" value="1"/>
</dbReference>
<dbReference type="InterPro" id="IPR014031">
    <property type="entry name" value="Ketoacyl_synth_C"/>
</dbReference>